<evidence type="ECO:0000313" key="2">
    <source>
        <dbReference type="Proteomes" id="UP000799428"/>
    </source>
</evidence>
<dbReference type="Proteomes" id="UP000799428">
    <property type="component" value="Unassembled WGS sequence"/>
</dbReference>
<evidence type="ECO:0008006" key="3">
    <source>
        <dbReference type="Google" id="ProtNLM"/>
    </source>
</evidence>
<dbReference type="OrthoDB" id="2906425at2759"/>
<proteinExistence type="predicted"/>
<reference evidence="1" key="1">
    <citation type="journal article" date="2020" name="Stud. Mycol.">
        <title>101 Dothideomycetes genomes: a test case for predicting lifestyles and emergence of pathogens.</title>
        <authorList>
            <person name="Haridas S."/>
            <person name="Albert R."/>
            <person name="Binder M."/>
            <person name="Bloem J."/>
            <person name="Labutti K."/>
            <person name="Salamov A."/>
            <person name="Andreopoulos B."/>
            <person name="Baker S."/>
            <person name="Barry K."/>
            <person name="Bills G."/>
            <person name="Bluhm B."/>
            <person name="Cannon C."/>
            <person name="Castanera R."/>
            <person name="Culley D."/>
            <person name="Daum C."/>
            <person name="Ezra D."/>
            <person name="Gonzalez J."/>
            <person name="Henrissat B."/>
            <person name="Kuo A."/>
            <person name="Liang C."/>
            <person name="Lipzen A."/>
            <person name="Lutzoni F."/>
            <person name="Magnuson J."/>
            <person name="Mondo S."/>
            <person name="Nolan M."/>
            <person name="Ohm R."/>
            <person name="Pangilinan J."/>
            <person name="Park H.-J."/>
            <person name="Ramirez L."/>
            <person name="Alfaro M."/>
            <person name="Sun H."/>
            <person name="Tritt A."/>
            <person name="Yoshinaga Y."/>
            <person name="Zwiers L.-H."/>
            <person name="Turgeon B."/>
            <person name="Goodwin S."/>
            <person name="Spatafora J."/>
            <person name="Crous P."/>
            <person name="Grigoriev I."/>
        </authorList>
    </citation>
    <scope>NUCLEOTIDE SEQUENCE</scope>
    <source>
        <strain evidence="1">CBS 279.74</strain>
    </source>
</reference>
<accession>A0A6G1KBE0</accession>
<gene>
    <name evidence="1" type="ORF">K504DRAFT_533175</name>
</gene>
<evidence type="ECO:0000313" key="1">
    <source>
        <dbReference type="EMBL" id="KAF2710196.1"/>
    </source>
</evidence>
<name>A0A6G1KBE0_9PLEO</name>
<protein>
    <recommendedName>
        <fullName evidence="3">Protein kinase domain-containing protein</fullName>
    </recommendedName>
</protein>
<keyword evidence="2" id="KW-1185">Reference proteome</keyword>
<dbReference type="EMBL" id="MU005769">
    <property type="protein sequence ID" value="KAF2710196.1"/>
    <property type="molecule type" value="Genomic_DNA"/>
</dbReference>
<organism evidence="1 2">
    <name type="scientific">Pleomassaria siparia CBS 279.74</name>
    <dbReference type="NCBI Taxonomy" id="1314801"/>
    <lineage>
        <taxon>Eukaryota</taxon>
        <taxon>Fungi</taxon>
        <taxon>Dikarya</taxon>
        <taxon>Ascomycota</taxon>
        <taxon>Pezizomycotina</taxon>
        <taxon>Dothideomycetes</taxon>
        <taxon>Pleosporomycetidae</taxon>
        <taxon>Pleosporales</taxon>
        <taxon>Pleomassariaceae</taxon>
        <taxon>Pleomassaria</taxon>
    </lineage>
</organism>
<sequence length="102" mass="11421">MSSPLMLVKYGTHASLIEARNMLYVAERTSIPVPRLFAAYAYGPPDRDVDDFGNVYDTYIFIEFIKGEDLGKLWGKCTSTKKQMLSTDLKKHIGLLVAPGYA</sequence>
<dbReference type="AlphaFoldDB" id="A0A6G1KBE0"/>